<organism evidence="2 3">
    <name type="scientific">Panicum hallii var. hallii</name>
    <dbReference type="NCBI Taxonomy" id="1504633"/>
    <lineage>
        <taxon>Eukaryota</taxon>
        <taxon>Viridiplantae</taxon>
        <taxon>Streptophyta</taxon>
        <taxon>Embryophyta</taxon>
        <taxon>Tracheophyta</taxon>
        <taxon>Spermatophyta</taxon>
        <taxon>Magnoliopsida</taxon>
        <taxon>Liliopsida</taxon>
        <taxon>Poales</taxon>
        <taxon>Poaceae</taxon>
        <taxon>PACMAD clade</taxon>
        <taxon>Panicoideae</taxon>
        <taxon>Panicodae</taxon>
        <taxon>Paniceae</taxon>
        <taxon>Panicinae</taxon>
        <taxon>Panicum</taxon>
        <taxon>Panicum sect. Panicum</taxon>
    </lineage>
</organism>
<feature type="region of interest" description="Disordered" evidence="1">
    <location>
        <begin position="32"/>
        <end position="62"/>
    </location>
</feature>
<evidence type="ECO:0000313" key="2">
    <source>
        <dbReference type="EMBL" id="PUZ69713.1"/>
    </source>
</evidence>
<feature type="region of interest" description="Disordered" evidence="1">
    <location>
        <begin position="145"/>
        <end position="181"/>
    </location>
</feature>
<dbReference type="AlphaFoldDB" id="A0A2T7EPF9"/>
<evidence type="ECO:0000313" key="3">
    <source>
        <dbReference type="Proteomes" id="UP000244336"/>
    </source>
</evidence>
<feature type="compositionally biased region" description="Basic and acidic residues" evidence="1">
    <location>
        <begin position="162"/>
        <end position="171"/>
    </location>
</feature>
<accession>A0A2T7EPF9</accession>
<dbReference type="Gramene" id="PUZ69713">
    <property type="protein sequence ID" value="PUZ69713"/>
    <property type="gene ID" value="GQ55_2G132800"/>
</dbReference>
<dbReference type="PANTHER" id="PTHR33075">
    <property type="entry name" value="OS02G0499800 PROTEIN"/>
    <property type="match status" value="1"/>
</dbReference>
<name>A0A2T7EPF9_9POAL</name>
<keyword evidence="3" id="KW-1185">Reference proteome</keyword>
<dbReference type="PANTHER" id="PTHR33075:SF7">
    <property type="entry name" value="OS02G0303350 PROTEIN"/>
    <property type="match status" value="1"/>
</dbReference>
<reference evidence="2 3" key="1">
    <citation type="submission" date="2018-04" db="EMBL/GenBank/DDBJ databases">
        <title>WGS assembly of Panicum hallii var. hallii HAL2.</title>
        <authorList>
            <person name="Lovell J."/>
            <person name="Jenkins J."/>
            <person name="Lowry D."/>
            <person name="Mamidi S."/>
            <person name="Sreedasyam A."/>
            <person name="Weng X."/>
            <person name="Barry K."/>
            <person name="Bonette J."/>
            <person name="Campitelli B."/>
            <person name="Daum C."/>
            <person name="Gordon S."/>
            <person name="Gould B."/>
            <person name="Lipzen A."/>
            <person name="MacQueen A."/>
            <person name="Palacio-Mejia J."/>
            <person name="Plott C."/>
            <person name="Shakirov E."/>
            <person name="Shu S."/>
            <person name="Yoshinaga Y."/>
            <person name="Zane M."/>
            <person name="Rokhsar D."/>
            <person name="Grimwood J."/>
            <person name="Schmutz J."/>
            <person name="Juenger T."/>
        </authorList>
    </citation>
    <scope>NUCLEOTIDE SEQUENCE [LARGE SCALE GENOMIC DNA]</scope>
    <source>
        <strain evidence="3">cv. HAL2</strain>
    </source>
</reference>
<sequence length="181" mass="19435">MQDGKDSVQFALPAQCPKSSFTCLKDMPSLDSLISMEESDNPATPDSKGKGIANSEVPSPATPLEQFQQKISPSTGPWSKSLLDQAGQAKLVEKNGFRDVQCSKKGCLGCLVTPPTLSPSVIRNLGASFCNLDADSLTDIALNKKKKVSAPAGKKPIKKKANNKDVTDAKQDKKKPKMLFR</sequence>
<gene>
    <name evidence="2" type="ORF">GQ55_2G132800</name>
</gene>
<dbReference type="OrthoDB" id="695719at2759"/>
<protein>
    <submittedName>
        <fullName evidence="2">Uncharacterized protein</fullName>
    </submittedName>
</protein>
<dbReference type="Proteomes" id="UP000244336">
    <property type="component" value="Chromosome 2"/>
</dbReference>
<dbReference type="EMBL" id="CM009750">
    <property type="protein sequence ID" value="PUZ69713.1"/>
    <property type="molecule type" value="Genomic_DNA"/>
</dbReference>
<evidence type="ECO:0000256" key="1">
    <source>
        <dbReference type="SAM" id="MobiDB-lite"/>
    </source>
</evidence>
<feature type="compositionally biased region" description="Basic residues" evidence="1">
    <location>
        <begin position="172"/>
        <end position="181"/>
    </location>
</feature>
<proteinExistence type="predicted"/>